<dbReference type="Proteomes" id="UP000078559">
    <property type="component" value="Chromosome 6"/>
</dbReference>
<dbReference type="EMBL" id="CM003103">
    <property type="protein sequence ID" value="KUI70082.1"/>
    <property type="molecule type" value="Genomic_DNA"/>
</dbReference>
<sequence length="53" mass="6053">MRDHEVHTSRNDGKSMRKPNPVKSLHSFDFGPNALTMNIPMVIDLPALDTQEY</sequence>
<feature type="region of interest" description="Disordered" evidence="1">
    <location>
        <begin position="1"/>
        <end position="25"/>
    </location>
</feature>
<gene>
    <name evidence="2" type="ORF">VM1G_11680</name>
</gene>
<dbReference type="AlphaFoldDB" id="A0A194W1D7"/>
<evidence type="ECO:0000313" key="3">
    <source>
        <dbReference type="Proteomes" id="UP000078559"/>
    </source>
</evidence>
<evidence type="ECO:0000256" key="1">
    <source>
        <dbReference type="SAM" id="MobiDB-lite"/>
    </source>
</evidence>
<keyword evidence="3" id="KW-1185">Reference proteome</keyword>
<evidence type="ECO:0000313" key="2">
    <source>
        <dbReference type="EMBL" id="KUI70082.1"/>
    </source>
</evidence>
<name>A0A194W1D7_CYTMA</name>
<proteinExistence type="predicted"/>
<accession>A0A194W1D7</accession>
<reference evidence="2" key="1">
    <citation type="submission" date="2014-12" db="EMBL/GenBank/DDBJ databases">
        <title>Genome Sequence of Valsa Canker Pathogens Uncovers a Specific Adaption of Colonization on Woody Bark.</title>
        <authorList>
            <person name="Yin Z."/>
            <person name="Liu H."/>
            <person name="Gao X."/>
            <person name="Li Z."/>
            <person name="Song N."/>
            <person name="Ke X."/>
            <person name="Dai Q."/>
            <person name="Wu Y."/>
            <person name="Sun Y."/>
            <person name="Xu J.-R."/>
            <person name="Kang Z.K."/>
            <person name="Wang L."/>
            <person name="Huang L."/>
        </authorList>
    </citation>
    <scope>NUCLEOTIDE SEQUENCE [LARGE SCALE GENOMIC DNA]</scope>
    <source>
        <strain evidence="2">03-8</strain>
    </source>
</reference>
<organism evidence="2 3">
    <name type="scientific">Cytospora mali</name>
    <name type="common">Apple Valsa canker fungus</name>
    <name type="synonym">Valsa mali</name>
    <dbReference type="NCBI Taxonomy" id="578113"/>
    <lineage>
        <taxon>Eukaryota</taxon>
        <taxon>Fungi</taxon>
        <taxon>Dikarya</taxon>
        <taxon>Ascomycota</taxon>
        <taxon>Pezizomycotina</taxon>
        <taxon>Sordariomycetes</taxon>
        <taxon>Sordariomycetidae</taxon>
        <taxon>Diaporthales</taxon>
        <taxon>Cytosporaceae</taxon>
        <taxon>Cytospora</taxon>
    </lineage>
</organism>
<feature type="compositionally biased region" description="Basic and acidic residues" evidence="1">
    <location>
        <begin position="1"/>
        <end position="15"/>
    </location>
</feature>
<protein>
    <submittedName>
        <fullName evidence="2">Uncharacterized protein</fullName>
    </submittedName>
</protein>